<dbReference type="AlphaFoldDB" id="A0A210PXH8"/>
<protein>
    <submittedName>
        <fullName evidence="2">Transmembrane protein 223</fullName>
    </submittedName>
</protein>
<dbReference type="Proteomes" id="UP000242188">
    <property type="component" value="Unassembled WGS sequence"/>
</dbReference>
<dbReference type="Pfam" id="PF06979">
    <property type="entry name" value="TMEM70"/>
    <property type="match status" value="1"/>
</dbReference>
<dbReference type="EMBL" id="NEDP02005416">
    <property type="protein sequence ID" value="OWF41200.1"/>
    <property type="molecule type" value="Genomic_DNA"/>
</dbReference>
<evidence type="ECO:0000313" key="2">
    <source>
        <dbReference type="EMBL" id="OWF41200.1"/>
    </source>
</evidence>
<dbReference type="GO" id="GO:0005739">
    <property type="term" value="C:mitochondrion"/>
    <property type="evidence" value="ECO:0007669"/>
    <property type="project" value="TreeGrafter"/>
</dbReference>
<dbReference type="PANTHER" id="PTHR14549:SF2">
    <property type="entry name" value="TRANSMEMBRANE PROTEIN 223"/>
    <property type="match status" value="1"/>
</dbReference>
<feature type="transmembrane region" description="Helical" evidence="1">
    <location>
        <begin position="132"/>
        <end position="160"/>
    </location>
</feature>
<dbReference type="InterPro" id="IPR026100">
    <property type="entry name" value="Tmem223"/>
</dbReference>
<name>A0A210PXH8_MIZYE</name>
<organism evidence="2 3">
    <name type="scientific">Mizuhopecten yessoensis</name>
    <name type="common">Japanese scallop</name>
    <name type="synonym">Patinopecten yessoensis</name>
    <dbReference type="NCBI Taxonomy" id="6573"/>
    <lineage>
        <taxon>Eukaryota</taxon>
        <taxon>Metazoa</taxon>
        <taxon>Spiralia</taxon>
        <taxon>Lophotrochozoa</taxon>
        <taxon>Mollusca</taxon>
        <taxon>Bivalvia</taxon>
        <taxon>Autobranchia</taxon>
        <taxon>Pteriomorphia</taxon>
        <taxon>Pectinida</taxon>
        <taxon>Pectinoidea</taxon>
        <taxon>Pectinidae</taxon>
        <taxon>Mizuhopecten</taxon>
    </lineage>
</organism>
<keyword evidence="1" id="KW-1133">Transmembrane helix</keyword>
<accession>A0A210PXH8</accession>
<evidence type="ECO:0000256" key="1">
    <source>
        <dbReference type="SAM" id="Phobius"/>
    </source>
</evidence>
<reference evidence="2 3" key="1">
    <citation type="journal article" date="2017" name="Nat. Ecol. Evol.">
        <title>Scallop genome provides insights into evolution of bilaterian karyotype and development.</title>
        <authorList>
            <person name="Wang S."/>
            <person name="Zhang J."/>
            <person name="Jiao W."/>
            <person name="Li J."/>
            <person name="Xun X."/>
            <person name="Sun Y."/>
            <person name="Guo X."/>
            <person name="Huan P."/>
            <person name="Dong B."/>
            <person name="Zhang L."/>
            <person name="Hu X."/>
            <person name="Sun X."/>
            <person name="Wang J."/>
            <person name="Zhao C."/>
            <person name="Wang Y."/>
            <person name="Wang D."/>
            <person name="Huang X."/>
            <person name="Wang R."/>
            <person name="Lv J."/>
            <person name="Li Y."/>
            <person name="Zhang Z."/>
            <person name="Liu B."/>
            <person name="Lu W."/>
            <person name="Hui Y."/>
            <person name="Liang J."/>
            <person name="Zhou Z."/>
            <person name="Hou R."/>
            <person name="Li X."/>
            <person name="Liu Y."/>
            <person name="Li H."/>
            <person name="Ning X."/>
            <person name="Lin Y."/>
            <person name="Zhao L."/>
            <person name="Xing Q."/>
            <person name="Dou J."/>
            <person name="Li Y."/>
            <person name="Mao J."/>
            <person name="Guo H."/>
            <person name="Dou H."/>
            <person name="Li T."/>
            <person name="Mu C."/>
            <person name="Jiang W."/>
            <person name="Fu Q."/>
            <person name="Fu X."/>
            <person name="Miao Y."/>
            <person name="Liu J."/>
            <person name="Yu Q."/>
            <person name="Li R."/>
            <person name="Liao H."/>
            <person name="Li X."/>
            <person name="Kong Y."/>
            <person name="Jiang Z."/>
            <person name="Chourrout D."/>
            <person name="Li R."/>
            <person name="Bao Z."/>
        </authorList>
    </citation>
    <scope>NUCLEOTIDE SEQUENCE [LARGE SCALE GENOMIC DNA]</scope>
    <source>
        <strain evidence="2 3">PY_sf001</strain>
    </source>
</reference>
<keyword evidence="1" id="KW-0472">Membrane</keyword>
<gene>
    <name evidence="2" type="ORF">KP79_PYT09843</name>
</gene>
<keyword evidence="1 2" id="KW-0812">Transmembrane</keyword>
<dbReference type="STRING" id="6573.A0A210PXH8"/>
<evidence type="ECO:0000313" key="3">
    <source>
        <dbReference type="Proteomes" id="UP000242188"/>
    </source>
</evidence>
<proteinExistence type="predicted"/>
<dbReference type="InterPro" id="IPR045325">
    <property type="entry name" value="TMEM70/TMEM186/TMEM223"/>
</dbReference>
<dbReference type="OrthoDB" id="5950063at2759"/>
<dbReference type="PANTHER" id="PTHR14549">
    <property type="entry name" value="TRANSMEMBRANE PROTEIN 223"/>
    <property type="match status" value="1"/>
</dbReference>
<comment type="caution">
    <text evidence="2">The sequence shown here is derived from an EMBL/GenBank/DDBJ whole genome shotgun (WGS) entry which is preliminary data.</text>
</comment>
<sequence length="289" mass="32631">MALLFAKNHNCLLKVCIANRSVFATAAGTLNVRGLAELTKLTNKTVSHLGHSTRVFQKHLLLFPRCLFQTDSSVIRGLKLHRLFSTGNELYRQTPQIKSKGKEFKNLFDLDTNVKKDVLLFSCYKADPIYTFFSWFGLIFLGIAAGIANFSWTLFGALPVETEEEKEKPWSQRLSLRNKIMRYAFVAVMVIVGLLVAGLGFMVPSRTVREIHLVAGGKKGRIVTFGPFGRNIKIERPLKEIVPLHSRTEHKTDLNMKIIGYTGFFTLDTGRGIFHEEKLYDFTVGSKNA</sequence>
<feature type="transmembrane region" description="Helical" evidence="1">
    <location>
        <begin position="180"/>
        <end position="203"/>
    </location>
</feature>
<keyword evidence="3" id="KW-1185">Reference proteome</keyword>